<name>A0A222FLX9_9GAMM</name>
<dbReference type="PANTHER" id="PTHR11985">
    <property type="entry name" value="GLYCEROL-3-PHOSPHATE DEHYDROGENASE"/>
    <property type="match status" value="1"/>
</dbReference>
<dbReference type="KEGG" id="bsan:CHH28_15695"/>
<keyword evidence="10" id="KW-1185">Reference proteome</keyword>
<dbReference type="InterPro" id="IPR006076">
    <property type="entry name" value="FAD-dep_OxRdtase"/>
</dbReference>
<dbReference type="OrthoDB" id="9766796at2"/>
<dbReference type="InterPro" id="IPR031656">
    <property type="entry name" value="DAO_C"/>
</dbReference>
<dbReference type="InterPro" id="IPR036188">
    <property type="entry name" value="FAD/NAD-bd_sf"/>
</dbReference>
<feature type="domain" description="Alpha-glycerophosphate oxidase C-terminal" evidence="8">
    <location>
        <begin position="421"/>
        <end position="514"/>
    </location>
</feature>
<dbReference type="InterPro" id="IPR038299">
    <property type="entry name" value="DAO_C_sf"/>
</dbReference>
<evidence type="ECO:0000256" key="5">
    <source>
        <dbReference type="ARBA" id="ARBA00022827"/>
    </source>
</evidence>
<dbReference type="Gene3D" id="3.50.50.60">
    <property type="entry name" value="FAD/NAD(P)-binding domain"/>
    <property type="match status" value="1"/>
</dbReference>
<dbReference type="GO" id="GO:0046168">
    <property type="term" value="P:glycerol-3-phosphate catabolic process"/>
    <property type="evidence" value="ECO:0007669"/>
    <property type="project" value="TreeGrafter"/>
</dbReference>
<dbReference type="RefSeq" id="WP_094061201.1">
    <property type="nucleotide sequence ID" value="NZ_CP022530.1"/>
</dbReference>
<keyword evidence="5" id="KW-0274">FAD</keyword>
<keyword evidence="3" id="KW-0285">Flavoprotein</keyword>
<evidence type="ECO:0000313" key="10">
    <source>
        <dbReference type="Proteomes" id="UP000202440"/>
    </source>
</evidence>
<reference evidence="9 10" key="1">
    <citation type="submission" date="2017-07" db="EMBL/GenBank/DDBJ databases">
        <title>Annotated genome sequence of Bacterioplanes sanyensis isolated from Red Sea.</title>
        <authorList>
            <person name="Rehman Z.U."/>
        </authorList>
    </citation>
    <scope>NUCLEOTIDE SEQUENCE [LARGE SCALE GENOMIC DNA]</scope>
    <source>
        <strain evidence="9 10">NV9</strain>
    </source>
</reference>
<accession>A0A222FLX9</accession>
<comment type="cofactor">
    <cofactor evidence="1">
        <name>FAD</name>
        <dbReference type="ChEBI" id="CHEBI:57692"/>
    </cofactor>
</comment>
<protein>
    <submittedName>
        <fullName evidence="9">FAD-dependent oxidoreductase</fullName>
    </submittedName>
</protein>
<dbReference type="Pfam" id="PF16901">
    <property type="entry name" value="DAO_C"/>
    <property type="match status" value="1"/>
</dbReference>
<evidence type="ECO:0000256" key="4">
    <source>
        <dbReference type="ARBA" id="ARBA00022798"/>
    </source>
</evidence>
<dbReference type="Gene3D" id="3.30.9.10">
    <property type="entry name" value="D-Amino Acid Oxidase, subunit A, domain 2"/>
    <property type="match status" value="1"/>
</dbReference>
<proteinExistence type="inferred from homology"/>
<dbReference type="EMBL" id="CP022530">
    <property type="protein sequence ID" value="ASP40027.1"/>
    <property type="molecule type" value="Genomic_DNA"/>
</dbReference>
<keyword evidence="6" id="KW-0560">Oxidoreductase</keyword>
<dbReference type="PRINTS" id="PR01001">
    <property type="entry name" value="FADG3PDH"/>
</dbReference>
<evidence type="ECO:0000256" key="1">
    <source>
        <dbReference type="ARBA" id="ARBA00001974"/>
    </source>
</evidence>
<dbReference type="Gene3D" id="1.10.8.870">
    <property type="entry name" value="Alpha-glycerophosphate oxidase, cap domain"/>
    <property type="match status" value="1"/>
</dbReference>
<comment type="similarity">
    <text evidence="2">Belongs to the FAD-dependent glycerol-3-phosphate dehydrogenase family.</text>
</comment>
<dbReference type="GO" id="GO:0006071">
    <property type="term" value="P:glycerol metabolic process"/>
    <property type="evidence" value="ECO:0007669"/>
    <property type="project" value="UniProtKB-KW"/>
</dbReference>
<dbReference type="PANTHER" id="PTHR11985:SF35">
    <property type="entry name" value="ANAEROBIC GLYCEROL-3-PHOSPHATE DEHYDROGENASE SUBUNIT A"/>
    <property type="match status" value="1"/>
</dbReference>
<feature type="domain" description="FAD dependent oxidoreductase" evidence="7">
    <location>
        <begin position="28"/>
        <end position="350"/>
    </location>
</feature>
<dbReference type="InterPro" id="IPR000447">
    <property type="entry name" value="G3P_DH_FAD-dep"/>
</dbReference>
<dbReference type="SUPFAM" id="SSF51905">
    <property type="entry name" value="FAD/NAD(P)-binding domain"/>
    <property type="match status" value="1"/>
</dbReference>
<evidence type="ECO:0000313" key="9">
    <source>
        <dbReference type="EMBL" id="ASP40027.1"/>
    </source>
</evidence>
<dbReference type="GO" id="GO:0004368">
    <property type="term" value="F:glycerol-3-phosphate dehydrogenase (quinone) activity"/>
    <property type="evidence" value="ECO:0007669"/>
    <property type="project" value="InterPro"/>
</dbReference>
<evidence type="ECO:0000256" key="6">
    <source>
        <dbReference type="ARBA" id="ARBA00023002"/>
    </source>
</evidence>
<sequence>MTTKDSLWHAGQRERTLQQLRDTSNSWDVIVAGGGITGAGIAREAARRGLKTLLVERQDFAWGTSSRSSKMVHGGLRYIAAGDVKTTLHSVRERERLMTELPGLVDRMGYLMAHYKGGFPGPMVFNTLLRIYDFFAGKRYRQFHPLNAFRWLSPLIRQQELLGGTQFADAVTDDSRLVLRVLREAQRDGALALNYLGVDGLIKQQDRVCGARLRDSLTGELFELQADVVINATGAWADELRGQMQAEAKIRPARGSHIVVPSWRLPVAQSYTAMHPDDGRPIFIFPWEGRTVVGTTDLDSPGIDNSEASMTRDELEYLLAVARHQFPTAELQQSDIISSWAGVRPLVSSGALNPSKEKRDHSVWDDNGLVSVSGGKLTTFRLIALDVLRAAQPYIKRFPSGEFSDRLFTPAPPPAQSAFRNLPGHVQKRLLGHYGADIEALLARCHDDELEVIPGSRCLWAELRHSAASEAVEHLDDLLLRRTRIGLLIEQGGLIWQDRIRRICSEELGWSEARWRDEVMRYRQIWQRHYSVPE</sequence>
<dbReference type="AlphaFoldDB" id="A0A222FLX9"/>
<evidence type="ECO:0000259" key="8">
    <source>
        <dbReference type="Pfam" id="PF16901"/>
    </source>
</evidence>
<gene>
    <name evidence="9" type="ORF">CHH28_15695</name>
</gene>
<organism evidence="9 10">
    <name type="scientific">Bacterioplanes sanyensis</name>
    <dbReference type="NCBI Taxonomy" id="1249553"/>
    <lineage>
        <taxon>Bacteria</taxon>
        <taxon>Pseudomonadati</taxon>
        <taxon>Pseudomonadota</taxon>
        <taxon>Gammaproteobacteria</taxon>
        <taxon>Oceanospirillales</taxon>
        <taxon>Oceanospirillaceae</taxon>
        <taxon>Bacterioplanes</taxon>
    </lineage>
</organism>
<dbReference type="Proteomes" id="UP000202440">
    <property type="component" value="Chromosome"/>
</dbReference>
<keyword evidence="4" id="KW-0319">Glycerol metabolism</keyword>
<dbReference type="Pfam" id="PF01266">
    <property type="entry name" value="DAO"/>
    <property type="match status" value="1"/>
</dbReference>
<evidence type="ECO:0000256" key="3">
    <source>
        <dbReference type="ARBA" id="ARBA00022630"/>
    </source>
</evidence>
<evidence type="ECO:0000256" key="2">
    <source>
        <dbReference type="ARBA" id="ARBA00007330"/>
    </source>
</evidence>
<evidence type="ECO:0000259" key="7">
    <source>
        <dbReference type="Pfam" id="PF01266"/>
    </source>
</evidence>